<dbReference type="RefSeq" id="WP_323576806.1">
    <property type="nucleotide sequence ID" value="NZ_JAYGJQ010000002.1"/>
</dbReference>
<accession>A0ABU5VWE0</accession>
<sequence>MKIRLVRNSLFAKLLKVDGIVLYPFMFFSEIRPSVKTINHELIHIQQVRRDGFIRFYFNYLKEYSQFRLKGIPHRESYLSISYEVEAYSNQNDLTYTGLWATNLTA</sequence>
<dbReference type="EMBL" id="JAYGJQ010000002">
    <property type="protein sequence ID" value="MEA9356912.1"/>
    <property type="molecule type" value="Genomic_DNA"/>
</dbReference>
<protein>
    <recommendedName>
        <fullName evidence="3">DUF4157 domain-containing protein</fullName>
    </recommendedName>
</protein>
<evidence type="ECO:0008006" key="3">
    <source>
        <dbReference type="Google" id="ProtNLM"/>
    </source>
</evidence>
<reference evidence="1 2" key="1">
    <citation type="submission" date="2023-11" db="EMBL/GenBank/DDBJ databases">
        <title>A Novel Polar Bacteriovorax (B. antarcticus) Isolated from the Biocrust in Antarctica.</title>
        <authorList>
            <person name="Mun W."/>
            <person name="Choi S.Y."/>
            <person name="Mitchell R.J."/>
        </authorList>
    </citation>
    <scope>NUCLEOTIDE SEQUENCE [LARGE SCALE GENOMIC DNA]</scope>
    <source>
        <strain evidence="1 2">PP10</strain>
    </source>
</reference>
<evidence type="ECO:0000313" key="2">
    <source>
        <dbReference type="Proteomes" id="UP001302274"/>
    </source>
</evidence>
<gene>
    <name evidence="1" type="ORF">SHI21_11875</name>
</gene>
<keyword evidence="2" id="KW-1185">Reference proteome</keyword>
<evidence type="ECO:0000313" key="1">
    <source>
        <dbReference type="EMBL" id="MEA9356912.1"/>
    </source>
</evidence>
<comment type="caution">
    <text evidence="1">The sequence shown here is derived from an EMBL/GenBank/DDBJ whole genome shotgun (WGS) entry which is preliminary data.</text>
</comment>
<proteinExistence type="predicted"/>
<name>A0ABU5VWE0_9BACT</name>
<organism evidence="1 2">
    <name type="scientific">Bacteriovorax antarcticus</name>
    <dbReference type="NCBI Taxonomy" id="3088717"/>
    <lineage>
        <taxon>Bacteria</taxon>
        <taxon>Pseudomonadati</taxon>
        <taxon>Bdellovibrionota</taxon>
        <taxon>Bacteriovoracia</taxon>
        <taxon>Bacteriovoracales</taxon>
        <taxon>Bacteriovoracaceae</taxon>
        <taxon>Bacteriovorax</taxon>
    </lineage>
</organism>
<dbReference type="Proteomes" id="UP001302274">
    <property type="component" value="Unassembled WGS sequence"/>
</dbReference>